<dbReference type="GO" id="GO:0005739">
    <property type="term" value="C:mitochondrion"/>
    <property type="evidence" value="ECO:0007669"/>
    <property type="project" value="UniProtKB-SubCell"/>
</dbReference>
<evidence type="ECO:0000259" key="11">
    <source>
        <dbReference type="SMART" id="SM00861"/>
    </source>
</evidence>
<dbReference type="SUPFAM" id="SSF52518">
    <property type="entry name" value="Thiamin diphosphate-binding fold (THDP-binding)"/>
    <property type="match status" value="1"/>
</dbReference>
<dbReference type="EMBL" id="HBEM01025503">
    <property type="protein sequence ID" value="CAD8458364.1"/>
    <property type="molecule type" value="Transcribed_RNA"/>
</dbReference>
<evidence type="ECO:0000313" key="12">
    <source>
        <dbReference type="EMBL" id="CAD8458364.1"/>
    </source>
</evidence>
<name>A0A7S0DL35_9EUKA</name>
<dbReference type="Pfam" id="PF02779">
    <property type="entry name" value="Transket_pyr"/>
    <property type="match status" value="1"/>
</dbReference>
<dbReference type="Pfam" id="PF02780">
    <property type="entry name" value="Transketolase_C"/>
    <property type="match status" value="1"/>
</dbReference>
<dbReference type="EC" id="1.2.4.1" evidence="10"/>
<evidence type="ECO:0000256" key="10">
    <source>
        <dbReference type="RuleBase" id="RU364074"/>
    </source>
</evidence>
<dbReference type="GO" id="GO:0006086">
    <property type="term" value="P:pyruvate decarboxylation to acetyl-CoA"/>
    <property type="evidence" value="ECO:0007669"/>
    <property type="project" value="InterPro"/>
</dbReference>
<organism evidence="12">
    <name type="scientific">Amorphochlora amoebiformis</name>
    <dbReference type="NCBI Taxonomy" id="1561963"/>
    <lineage>
        <taxon>Eukaryota</taxon>
        <taxon>Sar</taxon>
        <taxon>Rhizaria</taxon>
        <taxon>Cercozoa</taxon>
        <taxon>Chlorarachniophyceae</taxon>
        <taxon>Amorphochlora</taxon>
    </lineage>
</organism>
<keyword evidence="4" id="KW-0809">Transit peptide</keyword>
<dbReference type="GO" id="GO:0046872">
    <property type="term" value="F:metal ion binding"/>
    <property type="evidence" value="ECO:0007669"/>
    <property type="project" value="UniProtKB-KW"/>
</dbReference>
<dbReference type="FunFam" id="3.40.50.920:FF:000001">
    <property type="entry name" value="Pyruvate dehydrogenase E1 beta subunit"/>
    <property type="match status" value="1"/>
</dbReference>
<dbReference type="InterPro" id="IPR005475">
    <property type="entry name" value="Transketolase-like_Pyr-bd"/>
</dbReference>
<dbReference type="InterPro" id="IPR009014">
    <property type="entry name" value="Transketo_C/PFOR_II"/>
</dbReference>
<dbReference type="InterPro" id="IPR033248">
    <property type="entry name" value="Transketolase_C"/>
</dbReference>
<evidence type="ECO:0000256" key="8">
    <source>
        <dbReference type="ARBA" id="ARBA00023128"/>
    </source>
</evidence>
<comment type="catalytic activity">
    <reaction evidence="10">
        <text>N(6)-[(R)-lipoyl]-L-lysyl-[protein] + pyruvate + H(+) = N(6)-[(R)-S(8)-acetyldihydrolipoyl]-L-lysyl-[protein] + CO2</text>
        <dbReference type="Rhea" id="RHEA:19189"/>
        <dbReference type="Rhea" id="RHEA-COMP:10474"/>
        <dbReference type="Rhea" id="RHEA-COMP:10478"/>
        <dbReference type="ChEBI" id="CHEBI:15361"/>
        <dbReference type="ChEBI" id="CHEBI:15378"/>
        <dbReference type="ChEBI" id="CHEBI:16526"/>
        <dbReference type="ChEBI" id="CHEBI:83099"/>
        <dbReference type="ChEBI" id="CHEBI:83111"/>
        <dbReference type="EC" id="1.2.4.1"/>
    </reaction>
</comment>
<comment type="cofactor">
    <cofactor evidence="1 10">
        <name>thiamine diphosphate</name>
        <dbReference type="ChEBI" id="CHEBI:58937"/>
    </cofactor>
</comment>
<dbReference type="FunFam" id="3.40.50.970:FF:000006">
    <property type="entry name" value="Pyruvate dehydrogenase E1 component subunit beta"/>
    <property type="match status" value="1"/>
</dbReference>
<dbReference type="NCBIfam" id="NF008854">
    <property type="entry name" value="PRK11892.1"/>
    <property type="match status" value="1"/>
</dbReference>
<dbReference type="SUPFAM" id="SSF52922">
    <property type="entry name" value="TK C-terminal domain-like"/>
    <property type="match status" value="1"/>
</dbReference>
<protein>
    <recommendedName>
        <fullName evidence="10">Pyruvate dehydrogenase E1 component subunit beta</fullName>
        <ecNumber evidence="10">1.2.4.1</ecNumber>
    </recommendedName>
</protein>
<evidence type="ECO:0000256" key="5">
    <source>
        <dbReference type="ARBA" id="ARBA00022958"/>
    </source>
</evidence>
<comment type="function">
    <text evidence="10">The pyruvate dehydrogenase complex catalyzes the overall conversion of pyruvate to acetyl-CoA and CO2.</text>
</comment>
<keyword evidence="8" id="KW-0496">Mitochondrion</keyword>
<gene>
    <name evidence="12" type="ORF">LAMO00422_LOCUS17315</name>
</gene>
<dbReference type="InterPro" id="IPR027110">
    <property type="entry name" value="PDHB_mito-type"/>
</dbReference>
<reference evidence="12" key="1">
    <citation type="submission" date="2021-01" db="EMBL/GenBank/DDBJ databases">
        <authorList>
            <person name="Corre E."/>
            <person name="Pelletier E."/>
            <person name="Niang G."/>
            <person name="Scheremetjew M."/>
            <person name="Finn R."/>
            <person name="Kale V."/>
            <person name="Holt S."/>
            <person name="Cochrane G."/>
            <person name="Meng A."/>
            <person name="Brown T."/>
            <person name="Cohen L."/>
        </authorList>
    </citation>
    <scope>NUCLEOTIDE SEQUENCE</scope>
    <source>
        <strain evidence="12">CCMP2058</strain>
    </source>
</reference>
<evidence type="ECO:0000256" key="3">
    <source>
        <dbReference type="ARBA" id="ARBA00022723"/>
    </source>
</evidence>
<dbReference type="CDD" id="cd07036">
    <property type="entry name" value="TPP_PYR_E1-PDHc-beta_like"/>
    <property type="match status" value="1"/>
</dbReference>
<evidence type="ECO:0000256" key="2">
    <source>
        <dbReference type="ARBA" id="ARBA00004173"/>
    </source>
</evidence>
<dbReference type="InterPro" id="IPR029061">
    <property type="entry name" value="THDP-binding"/>
</dbReference>
<accession>A0A7S0DL35</accession>
<sequence>MLMLRRVASSRPLSSVFASRFFSTEMTVREALNSALEEEMKRDDKVFLMGEEVAQYDGAYKVSKGLWAKFGSERVIDTPITEMGFAGIAVGAAMMGLRPVCEFMTWNFSMQAIDQVVNSAGKTYYMSGGKIEVPVVFRGPNGPAAAVAAQHSQCFAAWYGSVPGLKVVSPYDSEDSRGLLKAAIRDNNPVCFMENELMYGSSFEVSDEVLSPDFVVEIGKAKIMREGKDITLVTFSKMVGFAMEAAEILEKRGISMEVINLRTIRPYDRDTIMNSVMKTNRIVTLEEGWPQSGVGAEICTFICETVFDHLDAPPERISGADVPMPYAQGLETLCIPQVNDVVRVVSRMCVGK</sequence>
<evidence type="ECO:0000256" key="6">
    <source>
        <dbReference type="ARBA" id="ARBA00023002"/>
    </source>
</evidence>
<keyword evidence="3" id="KW-0479">Metal-binding</keyword>
<evidence type="ECO:0000256" key="7">
    <source>
        <dbReference type="ARBA" id="ARBA00023052"/>
    </source>
</evidence>
<keyword evidence="6 10" id="KW-0560">Oxidoreductase</keyword>
<dbReference type="GO" id="GO:0004739">
    <property type="term" value="F:pyruvate dehydrogenase (acetyl-transferring) activity"/>
    <property type="evidence" value="ECO:0007669"/>
    <property type="project" value="UniProtKB-UniRule"/>
</dbReference>
<dbReference type="NCBIfam" id="NF006667">
    <property type="entry name" value="PRK09212.1"/>
    <property type="match status" value="1"/>
</dbReference>
<dbReference type="Gene3D" id="3.40.50.970">
    <property type="match status" value="1"/>
</dbReference>
<keyword evidence="9 10" id="KW-0670">Pyruvate</keyword>
<proteinExistence type="predicted"/>
<feature type="domain" description="Transketolase-like pyrimidine-binding" evidence="11">
    <location>
        <begin position="26"/>
        <end position="201"/>
    </location>
</feature>
<evidence type="ECO:0000256" key="9">
    <source>
        <dbReference type="ARBA" id="ARBA00023317"/>
    </source>
</evidence>
<comment type="subcellular location">
    <subcellularLocation>
        <location evidence="2">Mitochondrion</location>
    </subcellularLocation>
</comment>
<dbReference type="Gene3D" id="3.40.50.920">
    <property type="match status" value="1"/>
</dbReference>
<dbReference type="PANTHER" id="PTHR11624:SF96">
    <property type="entry name" value="PYRUVATE DEHYDROGENASE E1 COMPONENT SUBUNIT BETA, MITOCHONDRIAL"/>
    <property type="match status" value="1"/>
</dbReference>
<evidence type="ECO:0000256" key="4">
    <source>
        <dbReference type="ARBA" id="ARBA00022946"/>
    </source>
</evidence>
<evidence type="ECO:0000256" key="1">
    <source>
        <dbReference type="ARBA" id="ARBA00001964"/>
    </source>
</evidence>
<dbReference type="PANTHER" id="PTHR11624">
    <property type="entry name" value="DEHYDROGENASE RELATED"/>
    <property type="match status" value="1"/>
</dbReference>
<dbReference type="SMART" id="SM00861">
    <property type="entry name" value="Transket_pyr"/>
    <property type="match status" value="1"/>
</dbReference>
<keyword evidence="5" id="KW-0630">Potassium</keyword>
<dbReference type="AlphaFoldDB" id="A0A7S0DL35"/>
<keyword evidence="7 10" id="KW-0786">Thiamine pyrophosphate</keyword>